<comment type="caution">
    <text evidence="2">The sequence shown here is derived from an EMBL/GenBank/DDBJ whole genome shotgun (WGS) entry which is preliminary data.</text>
</comment>
<feature type="compositionally biased region" description="Polar residues" evidence="1">
    <location>
        <begin position="1"/>
        <end position="10"/>
    </location>
</feature>
<reference evidence="2" key="1">
    <citation type="journal article" date="2023" name="Nat. Commun.">
        <title>Diploid and tetraploid genomes of Acorus and the evolution of monocots.</title>
        <authorList>
            <person name="Ma L."/>
            <person name="Liu K.W."/>
            <person name="Li Z."/>
            <person name="Hsiao Y.Y."/>
            <person name="Qi Y."/>
            <person name="Fu T."/>
            <person name="Tang G.D."/>
            <person name="Zhang D."/>
            <person name="Sun W.H."/>
            <person name="Liu D.K."/>
            <person name="Li Y."/>
            <person name="Chen G.Z."/>
            <person name="Liu X.D."/>
            <person name="Liao X.Y."/>
            <person name="Jiang Y.T."/>
            <person name="Yu X."/>
            <person name="Hao Y."/>
            <person name="Huang J."/>
            <person name="Zhao X.W."/>
            <person name="Ke S."/>
            <person name="Chen Y.Y."/>
            <person name="Wu W.L."/>
            <person name="Hsu J.L."/>
            <person name="Lin Y.F."/>
            <person name="Huang M.D."/>
            <person name="Li C.Y."/>
            <person name="Huang L."/>
            <person name="Wang Z.W."/>
            <person name="Zhao X."/>
            <person name="Zhong W.Y."/>
            <person name="Peng D.H."/>
            <person name="Ahmad S."/>
            <person name="Lan S."/>
            <person name="Zhang J.S."/>
            <person name="Tsai W.C."/>
            <person name="Van de Peer Y."/>
            <person name="Liu Z.J."/>
        </authorList>
    </citation>
    <scope>NUCLEOTIDE SEQUENCE</scope>
    <source>
        <strain evidence="2">CP</strain>
    </source>
</reference>
<evidence type="ECO:0000313" key="2">
    <source>
        <dbReference type="EMBL" id="KAK1317183.1"/>
    </source>
</evidence>
<keyword evidence="3" id="KW-1185">Reference proteome</keyword>
<feature type="compositionally biased region" description="Acidic residues" evidence="1">
    <location>
        <begin position="33"/>
        <end position="44"/>
    </location>
</feature>
<evidence type="ECO:0000313" key="3">
    <source>
        <dbReference type="Proteomes" id="UP001180020"/>
    </source>
</evidence>
<protein>
    <submittedName>
        <fullName evidence="2">Uncharacterized protein</fullName>
    </submittedName>
</protein>
<name>A0AAV9EYD5_ACOCL</name>
<evidence type="ECO:0000256" key="1">
    <source>
        <dbReference type="SAM" id="MobiDB-lite"/>
    </source>
</evidence>
<reference evidence="2" key="2">
    <citation type="submission" date="2023-06" db="EMBL/GenBank/DDBJ databases">
        <authorList>
            <person name="Ma L."/>
            <person name="Liu K.-W."/>
            <person name="Li Z."/>
            <person name="Hsiao Y.-Y."/>
            <person name="Qi Y."/>
            <person name="Fu T."/>
            <person name="Tang G."/>
            <person name="Zhang D."/>
            <person name="Sun W.-H."/>
            <person name="Liu D.-K."/>
            <person name="Li Y."/>
            <person name="Chen G.-Z."/>
            <person name="Liu X.-D."/>
            <person name="Liao X.-Y."/>
            <person name="Jiang Y.-T."/>
            <person name="Yu X."/>
            <person name="Hao Y."/>
            <person name="Huang J."/>
            <person name="Zhao X.-W."/>
            <person name="Ke S."/>
            <person name="Chen Y.-Y."/>
            <person name="Wu W.-L."/>
            <person name="Hsu J.-L."/>
            <person name="Lin Y.-F."/>
            <person name="Huang M.-D."/>
            <person name="Li C.-Y."/>
            <person name="Huang L."/>
            <person name="Wang Z.-W."/>
            <person name="Zhao X."/>
            <person name="Zhong W.-Y."/>
            <person name="Peng D.-H."/>
            <person name="Ahmad S."/>
            <person name="Lan S."/>
            <person name="Zhang J.-S."/>
            <person name="Tsai W.-C."/>
            <person name="Van De Peer Y."/>
            <person name="Liu Z.-J."/>
        </authorList>
    </citation>
    <scope>NUCLEOTIDE SEQUENCE</scope>
    <source>
        <strain evidence="2">CP</strain>
        <tissue evidence="2">Leaves</tissue>
    </source>
</reference>
<sequence length="124" mass="13198">MDSIDSSPTYESEAEFSDDDESSWTGYFASSIDDGDDDDDDDSMTSDACSGPGPCTCSNGHDTGHAMHDDEHDGDGHSLKKSFVEEEERNEGMSAFGGGDDEVPLMDVECSATCDMISKSSKGL</sequence>
<gene>
    <name evidence="2" type="ORF">QJS10_CPA05g01989</name>
</gene>
<dbReference type="AlphaFoldDB" id="A0AAV9EYD5"/>
<feature type="region of interest" description="Disordered" evidence="1">
    <location>
        <begin position="1"/>
        <end position="102"/>
    </location>
</feature>
<proteinExistence type="predicted"/>
<accession>A0AAV9EYD5</accession>
<dbReference type="EMBL" id="JAUJYO010000005">
    <property type="protein sequence ID" value="KAK1317183.1"/>
    <property type="molecule type" value="Genomic_DNA"/>
</dbReference>
<feature type="compositionally biased region" description="Acidic residues" evidence="1">
    <location>
        <begin position="12"/>
        <end position="22"/>
    </location>
</feature>
<feature type="compositionally biased region" description="Basic and acidic residues" evidence="1">
    <location>
        <begin position="62"/>
        <end position="84"/>
    </location>
</feature>
<organism evidence="2 3">
    <name type="scientific">Acorus calamus</name>
    <name type="common">Sweet flag</name>
    <dbReference type="NCBI Taxonomy" id="4465"/>
    <lineage>
        <taxon>Eukaryota</taxon>
        <taxon>Viridiplantae</taxon>
        <taxon>Streptophyta</taxon>
        <taxon>Embryophyta</taxon>
        <taxon>Tracheophyta</taxon>
        <taxon>Spermatophyta</taxon>
        <taxon>Magnoliopsida</taxon>
        <taxon>Liliopsida</taxon>
        <taxon>Acoraceae</taxon>
        <taxon>Acorus</taxon>
    </lineage>
</organism>
<dbReference type="Proteomes" id="UP001180020">
    <property type="component" value="Unassembled WGS sequence"/>
</dbReference>